<dbReference type="PANTHER" id="PTHR16487:SF0">
    <property type="entry name" value="PROTEIN PHOSPHATASE 4 REGULATORY SUBUNIT 2-RELATED"/>
    <property type="match status" value="1"/>
</dbReference>
<evidence type="ECO:0000256" key="1">
    <source>
        <dbReference type="ARBA" id="ARBA00009207"/>
    </source>
</evidence>
<feature type="region of interest" description="Disordered" evidence="2">
    <location>
        <begin position="339"/>
        <end position="411"/>
    </location>
</feature>
<reference evidence="3" key="1">
    <citation type="submission" date="2020-02" db="EMBL/GenBank/DDBJ databases">
        <authorList>
            <person name="Palmer J.M."/>
        </authorList>
    </citation>
    <scope>NUCLEOTIDE SEQUENCE</scope>
    <source>
        <strain evidence="3">EPUS1.4</strain>
        <tissue evidence="3">Thallus</tissue>
    </source>
</reference>
<feature type="compositionally biased region" description="Basic and acidic residues" evidence="2">
    <location>
        <begin position="385"/>
        <end position="402"/>
    </location>
</feature>
<dbReference type="InterPro" id="IPR015267">
    <property type="entry name" value="PPP4R2"/>
</dbReference>
<keyword evidence="4" id="KW-1185">Reference proteome</keyword>
<dbReference type="AlphaFoldDB" id="A0A8H7A7D1"/>
<evidence type="ECO:0000256" key="2">
    <source>
        <dbReference type="SAM" id="MobiDB-lite"/>
    </source>
</evidence>
<comment type="similarity">
    <text evidence="1">Belongs to the PPP4R2 family.</text>
</comment>
<dbReference type="OrthoDB" id="341898at2759"/>
<feature type="region of interest" description="Disordered" evidence="2">
    <location>
        <begin position="39"/>
        <end position="97"/>
    </location>
</feature>
<dbReference type="Proteomes" id="UP000606974">
    <property type="component" value="Unassembled WGS sequence"/>
</dbReference>
<sequence>MSLDEETLAEVAKDGSMDYEKWPALLEPLLQRLGQIVRNDFPTPTIPSPDWLRPRNASPPDRSTTDGASPELTAQPRHPQRPLPPVPPFDSSASTSNIPDSVSLSQACIADSVPDLLIQQLNSILRTLRSTFADKPPHTIQRLAELVLHPNKHYKTLPAWLRAVDRAVSVTSKADIFPLPQAQSLPQGVLDGALTNGVTNGLGSGTGGGGILWTNSDTRDAGLGSDESLGGALLTPIPWLKNGEIAGTTSPKSDPLDPIDKPSNSFVPERQDGAVTQGELIRMEQEAGIVPVSQTIGEGGVDIESESAEAVPHARGPDVVGVEDMGLQDGKDVEVQISKGSAKAESITMEDIKPGPALDDAVMATDKSEEATPTNGDGDIVLTDADGKTEESEPKGDSKDIGPDGVDTSAL</sequence>
<evidence type="ECO:0000313" key="4">
    <source>
        <dbReference type="Proteomes" id="UP000606974"/>
    </source>
</evidence>
<feature type="region of interest" description="Disordered" evidence="2">
    <location>
        <begin position="244"/>
        <end position="269"/>
    </location>
</feature>
<dbReference type="GO" id="GO:0005634">
    <property type="term" value="C:nucleus"/>
    <property type="evidence" value="ECO:0007669"/>
    <property type="project" value="TreeGrafter"/>
</dbReference>
<dbReference type="GO" id="GO:0005737">
    <property type="term" value="C:cytoplasm"/>
    <property type="evidence" value="ECO:0007669"/>
    <property type="project" value="TreeGrafter"/>
</dbReference>
<accession>A0A8H7A7D1</accession>
<dbReference type="Pfam" id="PF09184">
    <property type="entry name" value="PPP4R2"/>
    <property type="match status" value="1"/>
</dbReference>
<dbReference type="PANTHER" id="PTHR16487">
    <property type="entry name" value="PPP4R2-RELATED PROTEIN"/>
    <property type="match status" value="1"/>
</dbReference>
<proteinExistence type="inferred from homology"/>
<evidence type="ECO:0008006" key="5">
    <source>
        <dbReference type="Google" id="ProtNLM"/>
    </source>
</evidence>
<dbReference type="GO" id="GO:0030289">
    <property type="term" value="C:protein phosphatase 4 complex"/>
    <property type="evidence" value="ECO:0007669"/>
    <property type="project" value="InterPro"/>
</dbReference>
<gene>
    <name evidence="3" type="ORF">GJ744_002928</name>
</gene>
<evidence type="ECO:0000313" key="3">
    <source>
        <dbReference type="EMBL" id="KAF7504000.1"/>
    </source>
</evidence>
<protein>
    <recommendedName>
        <fullName evidence="5">Protein phosphatase 4 core regulatory subunit R2</fullName>
    </recommendedName>
</protein>
<dbReference type="EMBL" id="JAACFV010000153">
    <property type="protein sequence ID" value="KAF7504000.1"/>
    <property type="molecule type" value="Genomic_DNA"/>
</dbReference>
<comment type="caution">
    <text evidence="3">The sequence shown here is derived from an EMBL/GenBank/DDBJ whole genome shotgun (WGS) entry which is preliminary data.</text>
</comment>
<organism evidence="3 4">
    <name type="scientific">Endocarpon pusillum</name>
    <dbReference type="NCBI Taxonomy" id="364733"/>
    <lineage>
        <taxon>Eukaryota</taxon>
        <taxon>Fungi</taxon>
        <taxon>Dikarya</taxon>
        <taxon>Ascomycota</taxon>
        <taxon>Pezizomycotina</taxon>
        <taxon>Eurotiomycetes</taxon>
        <taxon>Chaetothyriomycetidae</taxon>
        <taxon>Verrucariales</taxon>
        <taxon>Verrucariaceae</taxon>
        <taxon>Endocarpon</taxon>
    </lineage>
</organism>
<name>A0A8H7A7D1_9EURO</name>
<dbReference type="GO" id="GO:0019888">
    <property type="term" value="F:protein phosphatase regulator activity"/>
    <property type="evidence" value="ECO:0007669"/>
    <property type="project" value="InterPro"/>
</dbReference>